<dbReference type="InParanoid" id="G3IAS9"/>
<name>G3IAS9_CRIGR</name>
<evidence type="ECO:0000313" key="1">
    <source>
        <dbReference type="EMBL" id="EGW07099.1"/>
    </source>
</evidence>
<reference evidence="2" key="1">
    <citation type="journal article" date="2011" name="Nat. Biotechnol.">
        <title>The genomic sequence of the Chinese hamster ovary (CHO)-K1 cell line.</title>
        <authorList>
            <person name="Xu X."/>
            <person name="Nagarajan H."/>
            <person name="Lewis N.E."/>
            <person name="Pan S."/>
            <person name="Cai Z."/>
            <person name="Liu X."/>
            <person name="Chen W."/>
            <person name="Xie M."/>
            <person name="Wang W."/>
            <person name="Hammond S."/>
            <person name="Andersen M.R."/>
            <person name="Neff N."/>
            <person name="Passarelli B."/>
            <person name="Koh W."/>
            <person name="Fan H.C."/>
            <person name="Wang J."/>
            <person name="Gui Y."/>
            <person name="Lee K.H."/>
            <person name="Betenbaugh M.J."/>
            <person name="Quake S.R."/>
            <person name="Famili I."/>
            <person name="Palsson B.O."/>
            <person name="Wang J."/>
        </authorList>
    </citation>
    <scope>NUCLEOTIDE SEQUENCE [LARGE SCALE GENOMIC DNA]</scope>
    <source>
        <strain evidence="2">CHO K1 cell line</strain>
    </source>
</reference>
<dbReference type="AlphaFoldDB" id="G3IAS9"/>
<dbReference type="EMBL" id="JH001748">
    <property type="protein sequence ID" value="EGW07099.1"/>
    <property type="molecule type" value="Genomic_DNA"/>
</dbReference>
<evidence type="ECO:0000313" key="2">
    <source>
        <dbReference type="Proteomes" id="UP000001075"/>
    </source>
</evidence>
<sequence>MKLTSRTGTNHRYSRALGPQIGYSEGRMWLCGSVLAHRMPEALGPIPNTEWNKNKGYYCLSCHALTDYLSEKRHIPVSFLVTNKETG</sequence>
<gene>
    <name evidence="1" type="ORF">I79_020707</name>
</gene>
<dbReference type="Proteomes" id="UP000001075">
    <property type="component" value="Unassembled WGS sequence"/>
</dbReference>
<organism evidence="1 2">
    <name type="scientific">Cricetulus griseus</name>
    <name type="common">Chinese hamster</name>
    <name type="synonym">Cricetulus barabensis griseus</name>
    <dbReference type="NCBI Taxonomy" id="10029"/>
    <lineage>
        <taxon>Eukaryota</taxon>
        <taxon>Metazoa</taxon>
        <taxon>Chordata</taxon>
        <taxon>Craniata</taxon>
        <taxon>Vertebrata</taxon>
        <taxon>Euteleostomi</taxon>
        <taxon>Mammalia</taxon>
        <taxon>Eutheria</taxon>
        <taxon>Euarchontoglires</taxon>
        <taxon>Glires</taxon>
        <taxon>Rodentia</taxon>
        <taxon>Myomorpha</taxon>
        <taxon>Muroidea</taxon>
        <taxon>Cricetidae</taxon>
        <taxon>Cricetinae</taxon>
        <taxon>Cricetulus</taxon>
    </lineage>
</organism>
<proteinExistence type="predicted"/>
<protein>
    <submittedName>
        <fullName evidence="1">Uncharacterized protein</fullName>
    </submittedName>
</protein>
<accession>G3IAS9</accession>